<organism evidence="1 2">
    <name type="scientific">Lentilactobacillus fungorum</name>
    <dbReference type="NCBI Taxonomy" id="2201250"/>
    <lineage>
        <taxon>Bacteria</taxon>
        <taxon>Bacillati</taxon>
        <taxon>Bacillota</taxon>
        <taxon>Bacilli</taxon>
        <taxon>Lactobacillales</taxon>
        <taxon>Lactobacillaceae</taxon>
        <taxon>Lentilactobacillus</taxon>
    </lineage>
</organism>
<evidence type="ECO:0000313" key="2">
    <source>
        <dbReference type="Proteomes" id="UP000604765"/>
    </source>
</evidence>
<sequence length="74" mass="8445">MKLVPATFFGRLGNQKLTGHQLGHPFKQLITGISVFIKIKLADHFLDNWCTIGAKYKEDFCHVSLLKVAARRYL</sequence>
<proteinExistence type="predicted"/>
<dbReference type="EMBL" id="BNJR01000016">
    <property type="protein sequence ID" value="GHP14725.1"/>
    <property type="molecule type" value="Genomic_DNA"/>
</dbReference>
<reference evidence="1 2" key="1">
    <citation type="journal article" date="2021" name="Int. J. Syst. Evol. Microbiol.">
        <title>Lentilactobacillus fungorum sp. nov., isolated from spent mushroom substrates.</title>
        <authorList>
            <person name="Tohno M."/>
            <person name="Tanizawa Y."/>
            <person name="Kojima Y."/>
            <person name="Sakamoto M."/>
            <person name="Ohkuma M."/>
            <person name="Kobayashi H."/>
        </authorList>
    </citation>
    <scope>NUCLEOTIDE SEQUENCE [LARGE SCALE GENOMIC DNA]</scope>
    <source>
        <strain evidence="1 2">YK48G</strain>
    </source>
</reference>
<name>A0ABQ3W0M6_9LACO</name>
<evidence type="ECO:0000313" key="1">
    <source>
        <dbReference type="EMBL" id="GHP14725.1"/>
    </source>
</evidence>
<comment type="caution">
    <text evidence="1">The sequence shown here is derived from an EMBL/GenBank/DDBJ whole genome shotgun (WGS) entry which is preliminary data.</text>
</comment>
<keyword evidence="2" id="KW-1185">Reference proteome</keyword>
<dbReference type="Proteomes" id="UP000604765">
    <property type="component" value="Unassembled WGS sequence"/>
</dbReference>
<protein>
    <submittedName>
        <fullName evidence="1">Uncharacterized protein</fullName>
    </submittedName>
</protein>
<gene>
    <name evidence="1" type="ORF">YK48G_21500</name>
</gene>
<accession>A0ABQ3W0M6</accession>